<dbReference type="PANTHER" id="PTHR13374">
    <property type="entry name" value="DET1 HOMOLOG DE-ETIOLATED-1 HOMOLOG"/>
    <property type="match status" value="1"/>
</dbReference>
<protein>
    <submittedName>
        <fullName evidence="2">Uncharacterized protein</fullName>
    </submittedName>
</protein>
<comment type="caution">
    <text evidence="2">The sequence shown here is derived from an EMBL/GenBank/DDBJ whole genome shotgun (WGS) entry which is preliminary data.</text>
</comment>
<gene>
    <name evidence="2" type="primary">RvY_16128</name>
    <name evidence="2" type="synonym">RvY_16128.1</name>
    <name evidence="2" type="ORF">RvY_16128-1</name>
</gene>
<dbReference type="PANTHER" id="PTHR13374:SF3">
    <property type="entry name" value="DET1 HOMOLOG"/>
    <property type="match status" value="1"/>
</dbReference>
<feature type="compositionally biased region" description="Low complexity" evidence="1">
    <location>
        <begin position="41"/>
        <end position="50"/>
    </location>
</feature>
<feature type="region of interest" description="Disordered" evidence="1">
    <location>
        <begin position="39"/>
        <end position="60"/>
    </location>
</feature>
<feature type="compositionally biased region" description="Basic and acidic residues" evidence="1">
    <location>
        <begin position="1"/>
        <end position="21"/>
    </location>
</feature>
<evidence type="ECO:0000256" key="1">
    <source>
        <dbReference type="SAM" id="MobiDB-lite"/>
    </source>
</evidence>
<organism evidence="2 3">
    <name type="scientific">Ramazzottius varieornatus</name>
    <name type="common">Water bear</name>
    <name type="synonym">Tardigrade</name>
    <dbReference type="NCBI Taxonomy" id="947166"/>
    <lineage>
        <taxon>Eukaryota</taxon>
        <taxon>Metazoa</taxon>
        <taxon>Ecdysozoa</taxon>
        <taxon>Tardigrada</taxon>
        <taxon>Eutardigrada</taxon>
        <taxon>Parachela</taxon>
        <taxon>Hypsibioidea</taxon>
        <taxon>Ramazzottiidae</taxon>
        <taxon>Ramazzottius</taxon>
    </lineage>
</organism>
<dbReference type="GO" id="GO:0031461">
    <property type="term" value="C:cullin-RING ubiquitin ligase complex"/>
    <property type="evidence" value="ECO:0007669"/>
    <property type="project" value="TreeGrafter"/>
</dbReference>
<dbReference type="EMBL" id="BDGG01000013">
    <property type="protein sequence ID" value="GAV06095.1"/>
    <property type="molecule type" value="Genomic_DNA"/>
</dbReference>
<name>A0A1D1VXD8_RAMVA</name>
<dbReference type="Proteomes" id="UP000186922">
    <property type="component" value="Unassembled WGS sequence"/>
</dbReference>
<evidence type="ECO:0000313" key="3">
    <source>
        <dbReference type="Proteomes" id="UP000186922"/>
    </source>
</evidence>
<dbReference type="Pfam" id="PF09737">
    <property type="entry name" value="Det1"/>
    <property type="match status" value="1"/>
</dbReference>
<keyword evidence="3" id="KW-1185">Reference proteome</keyword>
<evidence type="ECO:0000313" key="2">
    <source>
        <dbReference type="EMBL" id="GAV06095.1"/>
    </source>
</evidence>
<feature type="region of interest" description="Disordered" evidence="1">
    <location>
        <begin position="1"/>
        <end position="27"/>
    </location>
</feature>
<dbReference type="GO" id="GO:0016567">
    <property type="term" value="P:protein ubiquitination"/>
    <property type="evidence" value="ECO:0007669"/>
    <property type="project" value="TreeGrafter"/>
</dbReference>
<dbReference type="OrthoDB" id="18339at2759"/>
<dbReference type="GO" id="GO:0005634">
    <property type="term" value="C:nucleus"/>
    <property type="evidence" value="ECO:0007669"/>
    <property type="project" value="TreeGrafter"/>
</dbReference>
<sequence>MASSLSDHDPEEVPRPARPRMDSLAPSLPARIIVKTKTSPGALSSLGASSRYRNSGNPWDEFREDGLKDRLAGASDSKSTAELSGHFNDRRIVALSGKKAARSHDAEPYSEPALNAKRFRNIFRTVSQEWRNSPSLARPVVRELNLSFMLLQRQLPGVFGHVLRGNPTMITPMLNSEIYTAVTPNYSVLEVQHPAIFLKKFSLDGRYFVGFSSDLHCVHIYKYQSVVATGVLFGDTRYGIFSSAFADSSQHVLQRDAWKALFRDRFRVKLIPDDQVTTTICRDFILFTTDSRFVLTATTGTCDLDDESGPEVHRTNESLPFCARAPLEDFNFYLLALDTGRVTDQLDFKADKIPVANGGVYLQQDTLYILSTQHQNIYSFTLTEDGKFVPQRIWGQYCFGEQGPGQAWWNDIYKDVVPAHEVFLSTMTQKFLMALFRMAHKESTAAKSSFALVEFHSKAMFYRRMKMWKFQLMESSPEEPRMLIKWAPEEVVSGKASDASHYPQYLTFFEAERCHFSAIFDHREERMLKIAEEYRDALHNAPAQHPEFRMEAFHSRAVYEKAKLTLMAKTNSTMQDTCVKLLSQLPIACQSFSPSPYVDMALFLYDTNQISPAMNLRTKGDDPIRFYQRSTGTLSFTLLTSRQLGGGRRNKRYVTHIFHPYEPLIMTAEKPGQQLMESELHLHLPRPT</sequence>
<dbReference type="STRING" id="947166.A0A1D1VXD8"/>
<dbReference type="GO" id="GO:1990756">
    <property type="term" value="F:ubiquitin-like ligase-substrate adaptor activity"/>
    <property type="evidence" value="ECO:0007669"/>
    <property type="project" value="TreeGrafter"/>
</dbReference>
<dbReference type="GO" id="GO:0032436">
    <property type="term" value="P:positive regulation of proteasomal ubiquitin-dependent protein catabolic process"/>
    <property type="evidence" value="ECO:0007669"/>
    <property type="project" value="TreeGrafter"/>
</dbReference>
<dbReference type="GO" id="GO:0031625">
    <property type="term" value="F:ubiquitin protein ligase binding"/>
    <property type="evidence" value="ECO:0007669"/>
    <property type="project" value="TreeGrafter"/>
</dbReference>
<accession>A0A1D1VXD8</accession>
<dbReference type="InterPro" id="IPR019138">
    <property type="entry name" value="De-etiolated_protein_1_Det1"/>
</dbReference>
<reference evidence="2 3" key="1">
    <citation type="journal article" date="2016" name="Nat. Commun.">
        <title>Extremotolerant tardigrade genome and improved radiotolerance of human cultured cells by tardigrade-unique protein.</title>
        <authorList>
            <person name="Hashimoto T."/>
            <person name="Horikawa D.D."/>
            <person name="Saito Y."/>
            <person name="Kuwahara H."/>
            <person name="Kozuka-Hata H."/>
            <person name="Shin-I T."/>
            <person name="Minakuchi Y."/>
            <person name="Ohishi K."/>
            <person name="Motoyama A."/>
            <person name="Aizu T."/>
            <person name="Enomoto A."/>
            <person name="Kondo K."/>
            <person name="Tanaka S."/>
            <person name="Hara Y."/>
            <person name="Koshikawa S."/>
            <person name="Sagara H."/>
            <person name="Miura T."/>
            <person name="Yokobori S."/>
            <person name="Miyagawa K."/>
            <person name="Suzuki Y."/>
            <person name="Kubo T."/>
            <person name="Oyama M."/>
            <person name="Kohara Y."/>
            <person name="Fujiyama A."/>
            <person name="Arakawa K."/>
            <person name="Katayama T."/>
            <person name="Toyoda A."/>
            <person name="Kunieda T."/>
        </authorList>
    </citation>
    <scope>NUCLEOTIDE SEQUENCE [LARGE SCALE GENOMIC DNA]</scope>
    <source>
        <strain evidence="2 3">YOKOZUNA-1</strain>
    </source>
</reference>
<proteinExistence type="predicted"/>
<dbReference type="AlphaFoldDB" id="A0A1D1VXD8"/>